<accession>A0A8I0GZS6</accession>
<dbReference type="EMBL" id="JAABFR010000848">
    <property type="protein sequence ID" value="MBD4336636.1"/>
    <property type="molecule type" value="Genomic_DNA"/>
</dbReference>
<gene>
    <name evidence="1" type="ORF">GUH15_11325</name>
</gene>
<name>A0A8I0GZS6_XANCI</name>
<feature type="non-terminal residue" evidence="1">
    <location>
        <position position="83"/>
    </location>
</feature>
<dbReference type="Proteomes" id="UP000653002">
    <property type="component" value="Unassembled WGS sequence"/>
</dbReference>
<evidence type="ECO:0000313" key="2">
    <source>
        <dbReference type="Proteomes" id="UP000653002"/>
    </source>
</evidence>
<reference evidence="1" key="1">
    <citation type="submission" date="2020-01" db="EMBL/GenBank/DDBJ databases">
        <authorList>
            <person name="Richard D."/>
        </authorList>
    </citation>
    <scope>NUCLEOTIDE SEQUENCE</scope>
    <source>
        <strain evidence="1">JP541</strain>
    </source>
</reference>
<comment type="caution">
    <text evidence="1">The sequence shown here is derived from an EMBL/GenBank/DDBJ whole genome shotgun (WGS) entry which is preliminary data.</text>
</comment>
<organism evidence="1 2">
    <name type="scientific">Xanthomonas citri pv. citri</name>
    <dbReference type="NCBI Taxonomy" id="611301"/>
    <lineage>
        <taxon>Bacteria</taxon>
        <taxon>Pseudomonadati</taxon>
        <taxon>Pseudomonadota</taxon>
        <taxon>Gammaproteobacteria</taxon>
        <taxon>Lysobacterales</taxon>
        <taxon>Lysobacteraceae</taxon>
        <taxon>Xanthomonas</taxon>
    </lineage>
</organism>
<sequence>EDALKLPLLDRYCILFNSRIFSLGEEVEFTYKWDNKDSVTYSQDLREFLFDYAVLPTEQEMEEKPNAIPYYPGRKGEDGFTLM</sequence>
<evidence type="ECO:0000313" key="1">
    <source>
        <dbReference type="EMBL" id="MBD4336636.1"/>
    </source>
</evidence>
<feature type="non-terminal residue" evidence="1">
    <location>
        <position position="1"/>
    </location>
</feature>
<proteinExistence type="predicted"/>
<protein>
    <submittedName>
        <fullName evidence="1">Uncharacterized protein</fullName>
    </submittedName>
</protein>
<dbReference type="AlphaFoldDB" id="A0A8I0GZS6"/>